<dbReference type="PANTHER" id="PTHR44196">
    <property type="entry name" value="DEHYDROGENASE/REDUCTASE SDR FAMILY MEMBER 7B"/>
    <property type="match status" value="1"/>
</dbReference>
<dbReference type="PRINTS" id="PR00081">
    <property type="entry name" value="GDHRDH"/>
</dbReference>
<dbReference type="Proteomes" id="UP000198520">
    <property type="component" value="Unassembled WGS sequence"/>
</dbReference>
<protein>
    <submittedName>
        <fullName evidence="5">3-oxoacyl-[acyl-carrier protein] reductase</fullName>
    </submittedName>
</protein>
<dbReference type="CDD" id="cd05233">
    <property type="entry name" value="SDR_c"/>
    <property type="match status" value="1"/>
</dbReference>
<dbReference type="RefSeq" id="WP_093374464.1">
    <property type="nucleotide sequence ID" value="NZ_BNAN01000001.1"/>
</dbReference>
<keyword evidence="6" id="KW-1185">Reference proteome</keyword>
<name>A0A1I2CZW1_9MICO</name>
<proteinExistence type="inferred from homology"/>
<dbReference type="Gene3D" id="3.40.50.720">
    <property type="entry name" value="NAD(P)-binding Rossmann-like Domain"/>
    <property type="match status" value="1"/>
</dbReference>
<sequence>MTESLTGKVAIITGASKGIGASLARQLHAQGVKLALASRSGDDLGLDGVVARAVDVQDAAAVAALADEARAELGPIDIAVANAGVGHYADFLDTPVDRIEEMLSTNVTGTINLYRAVLGPMIEAGQGGDLITVASEAGRRGFPGEAVYCATKFAQVGLTRALDGELREHGIRATNICPGGVHTEFAIDGDRGRTHEDPNVQAMMDPEDVADLIVYTLTRPRNMRLLEVALRPMSEASWG</sequence>
<feature type="domain" description="Ketoreductase" evidence="4">
    <location>
        <begin position="8"/>
        <end position="169"/>
    </location>
</feature>
<accession>A0A1I2CZW1</accession>
<dbReference type="InterPro" id="IPR057326">
    <property type="entry name" value="KR_dom"/>
</dbReference>
<dbReference type="Pfam" id="PF00106">
    <property type="entry name" value="adh_short"/>
    <property type="match status" value="1"/>
</dbReference>
<dbReference type="SUPFAM" id="SSF51735">
    <property type="entry name" value="NAD(P)-binding Rossmann-fold domains"/>
    <property type="match status" value="1"/>
</dbReference>
<evidence type="ECO:0000313" key="5">
    <source>
        <dbReference type="EMBL" id="SFE73826.1"/>
    </source>
</evidence>
<dbReference type="PANTHER" id="PTHR44196:SF1">
    <property type="entry name" value="DEHYDROGENASE_REDUCTASE SDR FAMILY MEMBER 7B"/>
    <property type="match status" value="1"/>
</dbReference>
<dbReference type="AlphaFoldDB" id="A0A1I2CZW1"/>
<dbReference type="SMART" id="SM00822">
    <property type="entry name" value="PKS_KR"/>
    <property type="match status" value="1"/>
</dbReference>
<organism evidence="5 6">
    <name type="scientific">Flavimobilis marinus</name>
    <dbReference type="NCBI Taxonomy" id="285351"/>
    <lineage>
        <taxon>Bacteria</taxon>
        <taxon>Bacillati</taxon>
        <taxon>Actinomycetota</taxon>
        <taxon>Actinomycetes</taxon>
        <taxon>Micrococcales</taxon>
        <taxon>Jonesiaceae</taxon>
        <taxon>Flavimobilis</taxon>
    </lineage>
</organism>
<dbReference type="GO" id="GO:0016491">
    <property type="term" value="F:oxidoreductase activity"/>
    <property type="evidence" value="ECO:0007669"/>
    <property type="project" value="UniProtKB-KW"/>
</dbReference>
<gene>
    <name evidence="5" type="ORF">SAMN04488035_0338</name>
</gene>
<dbReference type="STRING" id="285351.SAMN04488035_0338"/>
<keyword evidence="2" id="KW-0560">Oxidoreductase</keyword>
<dbReference type="InterPro" id="IPR036291">
    <property type="entry name" value="NAD(P)-bd_dom_sf"/>
</dbReference>
<dbReference type="EMBL" id="FONZ01000001">
    <property type="protein sequence ID" value="SFE73826.1"/>
    <property type="molecule type" value="Genomic_DNA"/>
</dbReference>
<reference evidence="6" key="1">
    <citation type="submission" date="2016-10" db="EMBL/GenBank/DDBJ databases">
        <authorList>
            <person name="Varghese N."/>
            <person name="Submissions S."/>
        </authorList>
    </citation>
    <scope>NUCLEOTIDE SEQUENCE [LARGE SCALE GENOMIC DNA]</scope>
    <source>
        <strain evidence="6">DSM 19083</strain>
    </source>
</reference>
<dbReference type="PRINTS" id="PR00080">
    <property type="entry name" value="SDRFAMILY"/>
</dbReference>
<dbReference type="GO" id="GO:0016020">
    <property type="term" value="C:membrane"/>
    <property type="evidence" value="ECO:0007669"/>
    <property type="project" value="TreeGrafter"/>
</dbReference>
<evidence type="ECO:0000256" key="2">
    <source>
        <dbReference type="ARBA" id="ARBA00023002"/>
    </source>
</evidence>
<evidence type="ECO:0000313" key="6">
    <source>
        <dbReference type="Proteomes" id="UP000198520"/>
    </source>
</evidence>
<dbReference type="FunFam" id="3.40.50.720:FF:000084">
    <property type="entry name" value="Short-chain dehydrogenase reductase"/>
    <property type="match status" value="1"/>
</dbReference>
<dbReference type="InterPro" id="IPR002347">
    <property type="entry name" value="SDR_fam"/>
</dbReference>
<evidence type="ECO:0000256" key="1">
    <source>
        <dbReference type="ARBA" id="ARBA00006484"/>
    </source>
</evidence>
<comment type="similarity">
    <text evidence="1 3">Belongs to the short-chain dehydrogenases/reductases (SDR) family.</text>
</comment>
<evidence type="ECO:0000256" key="3">
    <source>
        <dbReference type="RuleBase" id="RU000363"/>
    </source>
</evidence>
<evidence type="ECO:0000259" key="4">
    <source>
        <dbReference type="SMART" id="SM00822"/>
    </source>
</evidence>
<dbReference type="OrthoDB" id="9792003at2"/>